<feature type="region of interest" description="Disordered" evidence="5">
    <location>
        <begin position="883"/>
        <end position="916"/>
    </location>
</feature>
<dbReference type="InterPro" id="IPR050344">
    <property type="entry name" value="Peptidase_M1_aminopeptidases"/>
</dbReference>
<feature type="region of interest" description="Disordered" evidence="5">
    <location>
        <begin position="398"/>
        <end position="435"/>
    </location>
</feature>
<dbReference type="GO" id="GO:0042277">
    <property type="term" value="F:peptide binding"/>
    <property type="evidence" value="ECO:0007669"/>
    <property type="project" value="TreeGrafter"/>
</dbReference>
<dbReference type="GO" id="GO:0070006">
    <property type="term" value="F:metalloaminopeptidase activity"/>
    <property type="evidence" value="ECO:0007669"/>
    <property type="project" value="TreeGrafter"/>
</dbReference>
<dbReference type="GO" id="GO:0005737">
    <property type="term" value="C:cytoplasm"/>
    <property type="evidence" value="ECO:0007669"/>
    <property type="project" value="TreeGrafter"/>
</dbReference>
<evidence type="ECO:0000313" key="10">
    <source>
        <dbReference type="EMBL" id="GFR48318.1"/>
    </source>
</evidence>
<accession>A0AAD3HPH5</accession>
<dbReference type="CDD" id="cd09601">
    <property type="entry name" value="M1_APN-Q_like"/>
    <property type="match status" value="1"/>
</dbReference>
<dbReference type="InterPro" id="IPR024571">
    <property type="entry name" value="ERAP1-like_C_dom"/>
</dbReference>
<comment type="caution">
    <text evidence="10">The sequence shown here is derived from an EMBL/GenBank/DDBJ whole genome shotgun (WGS) entry which is preliminary data.</text>
</comment>
<keyword evidence="6" id="KW-0472">Membrane</keyword>
<evidence type="ECO:0000256" key="5">
    <source>
        <dbReference type="SAM" id="MobiDB-lite"/>
    </source>
</evidence>
<keyword evidence="6" id="KW-0812">Transmembrane</keyword>
<feature type="compositionally biased region" description="Pro residues" evidence="5">
    <location>
        <begin position="710"/>
        <end position="734"/>
    </location>
</feature>
<name>A0AAD3HPH5_9CHLO</name>
<feature type="binding site" evidence="3">
    <location>
        <position position="581"/>
    </location>
    <ligand>
        <name>Zn(2+)</name>
        <dbReference type="ChEBI" id="CHEBI:29105"/>
        <note>catalytic</note>
    </ligand>
</feature>
<comment type="cofactor">
    <cofactor evidence="3">
        <name>Zn(2+)</name>
        <dbReference type="ChEBI" id="CHEBI:29105"/>
    </cofactor>
    <text evidence="3">Binds 1 zinc ion per subunit.</text>
</comment>
<dbReference type="GO" id="GO:0005615">
    <property type="term" value="C:extracellular space"/>
    <property type="evidence" value="ECO:0007669"/>
    <property type="project" value="TreeGrafter"/>
</dbReference>
<dbReference type="Proteomes" id="UP001054857">
    <property type="component" value="Unassembled WGS sequence"/>
</dbReference>
<dbReference type="GO" id="GO:0043171">
    <property type="term" value="P:peptide catabolic process"/>
    <property type="evidence" value="ECO:0007669"/>
    <property type="project" value="TreeGrafter"/>
</dbReference>
<feature type="domain" description="Aminopeptidase N-like N-terminal" evidence="9">
    <location>
        <begin position="219"/>
        <end position="405"/>
    </location>
</feature>
<dbReference type="Gene3D" id="2.60.40.1730">
    <property type="entry name" value="tricorn interacting facor f3 domain"/>
    <property type="match status" value="1"/>
</dbReference>
<feature type="domain" description="ERAP1-like C-terminal" evidence="8">
    <location>
        <begin position="1023"/>
        <end position="1115"/>
    </location>
</feature>
<evidence type="ECO:0000256" key="6">
    <source>
        <dbReference type="SAM" id="Phobius"/>
    </source>
</evidence>
<comment type="similarity">
    <text evidence="1">Belongs to the peptidase M1 family.</text>
</comment>
<evidence type="ECO:0000256" key="1">
    <source>
        <dbReference type="ARBA" id="ARBA00010136"/>
    </source>
</evidence>
<organism evidence="10 11">
    <name type="scientific">Astrephomene gubernaculifera</name>
    <dbReference type="NCBI Taxonomy" id="47775"/>
    <lineage>
        <taxon>Eukaryota</taxon>
        <taxon>Viridiplantae</taxon>
        <taxon>Chlorophyta</taxon>
        <taxon>core chlorophytes</taxon>
        <taxon>Chlorophyceae</taxon>
        <taxon>CS clade</taxon>
        <taxon>Chlamydomonadales</taxon>
        <taxon>Astrephomenaceae</taxon>
        <taxon>Astrephomene</taxon>
    </lineage>
</organism>
<feature type="region of interest" description="Disordered" evidence="5">
    <location>
        <begin position="1120"/>
        <end position="1159"/>
    </location>
</feature>
<dbReference type="InterPro" id="IPR034016">
    <property type="entry name" value="M1_APN-typ"/>
</dbReference>
<feature type="region of interest" description="Disordered" evidence="5">
    <location>
        <begin position="237"/>
        <end position="262"/>
    </location>
</feature>
<dbReference type="SUPFAM" id="SSF63737">
    <property type="entry name" value="Leukotriene A4 hydrolase N-terminal domain"/>
    <property type="match status" value="1"/>
</dbReference>
<feature type="compositionally biased region" description="Pro residues" evidence="5">
    <location>
        <begin position="152"/>
        <end position="201"/>
    </location>
</feature>
<evidence type="ECO:0000259" key="8">
    <source>
        <dbReference type="Pfam" id="PF11838"/>
    </source>
</evidence>
<feature type="compositionally biased region" description="Polar residues" evidence="5">
    <location>
        <begin position="398"/>
        <end position="411"/>
    </location>
</feature>
<evidence type="ECO:0000259" key="9">
    <source>
        <dbReference type="Pfam" id="PF17900"/>
    </source>
</evidence>
<evidence type="ECO:0000256" key="3">
    <source>
        <dbReference type="PIRSR" id="PIRSR634016-3"/>
    </source>
</evidence>
<dbReference type="InterPro" id="IPR042097">
    <property type="entry name" value="Aminopeptidase_N-like_N_sf"/>
</dbReference>
<keyword evidence="6" id="KW-1133">Transmembrane helix</keyword>
<dbReference type="PANTHER" id="PTHR11533:SF299">
    <property type="entry name" value="AMINOPEPTIDASE"/>
    <property type="match status" value="1"/>
</dbReference>
<keyword evidence="11" id="KW-1185">Reference proteome</keyword>
<sequence>MSSYTYQFLGSKRGEQGGPSPATAAFELQLPVSRPSNGNRLHESSSYGGLDPLEDVNQRETFHDKDLLLPSEAFRKLRRRTCCGIDVTWLSDRLPPRWTLWWKSQPPGKQRALTAGCGCVALLLLFLLIFLPINSSIEAHKAYVYSLSIPSPSQPPQPPNPPPLPSPPSPPPPPPPPAPPNPPSPPPPQPPSPFPPPPPPSPTLLCNYTALGLPDVARPLHYDLQLDIYFNPHPDAAGSTADSAESDGGGGSGSGSSDGGGGGTAICGSDECVAGFVNISVVLARPTQCLVLHAAAGMDIRSVSYSRGSQQWHGTVRSVNPASQQVVLHFEHPLSASHAGHLLLAFSYPLREGLDGLYKSVYTDGAGTHALVSSQFESSSARKAFPCFDEPHLKATFTTTLITPRGSSTPPAGSDAGSADPQSPPSPQQQPPEPWAVLSNTHAASQTTLPGSGRLRTTFQPTPVMSTYLLVVVVGRLQSRTRDCEEVPVQLRVWATPEKSHLLSTAQQVGCSALATFTAAFNLSYPLPKLDLAGLPNFAAGAMENFGCITFREAALLVDPAADDISTTLWIATMVSHEISHQWFGNMVTMADWRELWLNEGFASYLELLGANAFAPQYGYWQLSYTDLVAPALSYDVLPYIHPLSDTAREIQSLSDIESYFDTVSYQKGGAVLRMLRAVLNPHKLSSGDTPVMRRHHHHHRRLLSSSPPQKSPPPHRPPPPPHSSSRPPPPKSHPPSRQLQPSPPPSPPTHSPSPAPVLLPTYPPSRSSPPPLQASASTPGDDATASPDPSTADSKTADAAAAAAAAAAEQSSLRAEFDADPLFRALRVYLKEHLYDSTTAEMLWDTVSSETGLNVSYWMHSWTYNSNYPVVQVGLSSTPPNGTTVIVQSADGDNGSNDDSASGGPPAGAAAAAGRDNTSSATSWYLNVRQMPIAVSSPMSPSNVSNSSSGNGNEGGSVAVPKWWIPLSFRLPGATEMKWAAFDSRRAAVPLTTYGPPVNSSSPTAPAAAASTAPAAAPPPYIVVNPGRYGYYRVNYDADIWTALSVAAADSSAIPAVDLAGMLDDSWQLSRLGQLGPQVFMRLTAALGARLLPEYEPWAVALSGLHAWQRLLDTASQLGEVDTSPNTGGSSSSSNDGSSSGSSSANSSDGSSGTTASRAVRGGSYYRACARSLGSFTRGRLTAPLLANLTLPASNLSSSSAASSSDAPNVVARGLTFTVSTDAPLDAARLQLRLLRPLALTAAARAVVSALDNTTQLRLLRQKEQPFKEADNLRPSLDEPSTAHPDVRRAVYAINVMANSSEAWATTRELYWRESDATERSRLLSALAQAPGAWGARRALELTLLPGFPLQDVGSLLEAVGTRGGVALYETWTFVRQHAGQLLARYGSNGTDAVSGASYSLGRALKAVFGGFVEDSRAQEVTAWAAKYPGLLDSGIGTFVRQRIEYNKQWLAGPAIGLCDWLQQQQQQWR</sequence>
<feature type="compositionally biased region" description="Low complexity" evidence="5">
    <location>
        <begin position="890"/>
        <end position="915"/>
    </location>
</feature>
<dbReference type="GO" id="GO:0008270">
    <property type="term" value="F:zinc ion binding"/>
    <property type="evidence" value="ECO:0007669"/>
    <property type="project" value="InterPro"/>
</dbReference>
<feature type="binding site" evidence="3">
    <location>
        <position position="577"/>
    </location>
    <ligand>
        <name>Zn(2+)</name>
        <dbReference type="ChEBI" id="CHEBI:29105"/>
        <note>catalytic</note>
    </ligand>
</feature>
<evidence type="ECO:0000256" key="4">
    <source>
        <dbReference type="PIRSR" id="PIRSR634016-4"/>
    </source>
</evidence>
<dbReference type="Gene3D" id="1.10.390.10">
    <property type="entry name" value="Neutral Protease Domain 2"/>
    <property type="match status" value="2"/>
</dbReference>
<feature type="domain" description="Peptidase M1 membrane alanine aminopeptidase" evidence="7">
    <location>
        <begin position="512"/>
        <end position="698"/>
    </location>
</feature>
<feature type="active site" description="Proton acceptor" evidence="2">
    <location>
        <position position="578"/>
    </location>
</feature>
<evidence type="ECO:0008006" key="12">
    <source>
        <dbReference type="Google" id="ProtNLM"/>
    </source>
</evidence>
<feature type="region of interest" description="Disordered" evidence="5">
    <location>
        <begin position="686"/>
        <end position="798"/>
    </location>
</feature>
<dbReference type="SUPFAM" id="SSF55486">
    <property type="entry name" value="Metalloproteases ('zincins'), catalytic domain"/>
    <property type="match status" value="2"/>
</dbReference>
<feature type="compositionally biased region" description="Pro residues" evidence="5">
    <location>
        <begin position="742"/>
        <end position="773"/>
    </location>
</feature>
<keyword evidence="3" id="KW-0862">Zinc</keyword>
<keyword evidence="3" id="KW-0479">Metal-binding</keyword>
<evidence type="ECO:0000259" key="7">
    <source>
        <dbReference type="Pfam" id="PF01433"/>
    </source>
</evidence>
<dbReference type="PANTHER" id="PTHR11533">
    <property type="entry name" value="PROTEASE M1 ZINC METALLOPROTEASE"/>
    <property type="match status" value="1"/>
</dbReference>
<dbReference type="Pfam" id="PF01433">
    <property type="entry name" value="Peptidase_M1"/>
    <property type="match status" value="1"/>
</dbReference>
<dbReference type="InterPro" id="IPR027268">
    <property type="entry name" value="Peptidase_M4/M1_CTD_sf"/>
</dbReference>
<feature type="compositionally biased region" description="Low complexity" evidence="5">
    <location>
        <begin position="1129"/>
        <end position="1158"/>
    </location>
</feature>
<reference evidence="10 11" key="1">
    <citation type="journal article" date="2021" name="Sci. Rep.">
        <title>Genome sequencing of the multicellular alga Astrephomene provides insights into convergent evolution of germ-soma differentiation.</title>
        <authorList>
            <person name="Yamashita S."/>
            <person name="Yamamoto K."/>
            <person name="Matsuzaki R."/>
            <person name="Suzuki S."/>
            <person name="Yamaguchi H."/>
            <person name="Hirooka S."/>
            <person name="Minakuchi Y."/>
            <person name="Miyagishima S."/>
            <person name="Kawachi M."/>
            <person name="Toyoda A."/>
            <person name="Nozaki H."/>
        </authorList>
    </citation>
    <scope>NUCLEOTIDE SEQUENCE [LARGE SCALE GENOMIC DNA]</scope>
    <source>
        <strain evidence="10 11">NIES-4017</strain>
    </source>
</reference>
<dbReference type="Gene3D" id="1.25.50.20">
    <property type="match status" value="2"/>
</dbReference>
<feature type="compositionally biased region" description="Gly residues" evidence="5">
    <location>
        <begin position="247"/>
        <end position="262"/>
    </location>
</feature>
<protein>
    <recommendedName>
        <fullName evidence="12">Alpha-aminoacylpeptide hydrolase</fullName>
    </recommendedName>
</protein>
<dbReference type="GO" id="GO:0016020">
    <property type="term" value="C:membrane"/>
    <property type="evidence" value="ECO:0007669"/>
    <property type="project" value="TreeGrafter"/>
</dbReference>
<dbReference type="GO" id="GO:0006508">
    <property type="term" value="P:proteolysis"/>
    <property type="evidence" value="ECO:0007669"/>
    <property type="project" value="TreeGrafter"/>
</dbReference>
<feature type="compositionally biased region" description="Pro residues" evidence="5">
    <location>
        <begin position="422"/>
        <end position="434"/>
    </location>
</feature>
<gene>
    <name evidence="10" type="ORF">Agub_g10200</name>
</gene>
<dbReference type="EMBL" id="BMAR01000023">
    <property type="protein sequence ID" value="GFR48318.1"/>
    <property type="molecule type" value="Genomic_DNA"/>
</dbReference>
<evidence type="ECO:0000313" key="11">
    <source>
        <dbReference type="Proteomes" id="UP001054857"/>
    </source>
</evidence>
<evidence type="ECO:0000256" key="2">
    <source>
        <dbReference type="PIRSR" id="PIRSR634016-1"/>
    </source>
</evidence>
<proteinExistence type="inferred from homology"/>
<feature type="compositionally biased region" description="Basic residues" evidence="5">
    <location>
        <begin position="693"/>
        <end position="703"/>
    </location>
</feature>
<dbReference type="InterPro" id="IPR014782">
    <property type="entry name" value="Peptidase_M1_dom"/>
</dbReference>
<dbReference type="Pfam" id="PF17900">
    <property type="entry name" value="Peptidase_M1_N"/>
    <property type="match status" value="1"/>
</dbReference>
<feature type="transmembrane region" description="Helical" evidence="6">
    <location>
        <begin position="112"/>
        <end position="133"/>
    </location>
</feature>
<dbReference type="Pfam" id="PF11838">
    <property type="entry name" value="ERAP1_C"/>
    <property type="match status" value="2"/>
</dbReference>
<feature type="domain" description="ERAP1-like C-terminal" evidence="8">
    <location>
        <begin position="1235"/>
        <end position="1437"/>
    </location>
</feature>
<feature type="region of interest" description="Disordered" evidence="5">
    <location>
        <begin position="149"/>
        <end position="201"/>
    </location>
</feature>
<dbReference type="InterPro" id="IPR045357">
    <property type="entry name" value="Aminopeptidase_N-like_N"/>
</dbReference>
<feature type="site" description="Transition state stabilizer" evidence="4">
    <location>
        <position position="666"/>
    </location>
</feature>
<feature type="binding site" evidence="3">
    <location>
        <position position="600"/>
    </location>
    <ligand>
        <name>Zn(2+)</name>
        <dbReference type="ChEBI" id="CHEBI:29105"/>
        <note>catalytic</note>
    </ligand>
</feature>